<dbReference type="PANTHER" id="PTHR11851:SF49">
    <property type="entry name" value="MITOCHONDRIAL-PROCESSING PEPTIDASE SUBUNIT ALPHA"/>
    <property type="match status" value="1"/>
</dbReference>
<feature type="domain" description="Peptidase M16 N-terminal" evidence="2">
    <location>
        <begin position="14"/>
        <end position="157"/>
    </location>
</feature>
<dbReference type="InterPro" id="IPR050361">
    <property type="entry name" value="MPP/UQCRC_Complex"/>
</dbReference>
<dbReference type="SUPFAM" id="SSF63411">
    <property type="entry name" value="LuxS/MPP-like metallohydrolase"/>
    <property type="match status" value="2"/>
</dbReference>
<comment type="similarity">
    <text evidence="1">Belongs to the peptidase M16 family.</text>
</comment>
<dbReference type="EMBL" id="PFCB01000020">
    <property type="protein sequence ID" value="PIR74478.1"/>
    <property type="molecule type" value="Genomic_DNA"/>
</dbReference>
<accession>A0A2H0TQQ6</accession>
<dbReference type="Pfam" id="PF00675">
    <property type="entry name" value="Peptidase_M16"/>
    <property type="match status" value="1"/>
</dbReference>
<comment type="caution">
    <text evidence="4">The sequence shown here is derived from an EMBL/GenBank/DDBJ whole genome shotgun (WGS) entry which is preliminary data.</text>
</comment>
<dbReference type="AlphaFoldDB" id="A0A2H0TQQ6"/>
<evidence type="ECO:0000256" key="1">
    <source>
        <dbReference type="ARBA" id="ARBA00007261"/>
    </source>
</evidence>
<gene>
    <name evidence="4" type="ORF">COU35_02240</name>
</gene>
<dbReference type="InterPro" id="IPR011249">
    <property type="entry name" value="Metalloenz_LuxS/M16"/>
</dbReference>
<dbReference type="PANTHER" id="PTHR11851">
    <property type="entry name" value="METALLOPROTEASE"/>
    <property type="match status" value="1"/>
</dbReference>
<proteinExistence type="inferred from homology"/>
<dbReference type="GO" id="GO:0046872">
    <property type="term" value="F:metal ion binding"/>
    <property type="evidence" value="ECO:0007669"/>
    <property type="project" value="InterPro"/>
</dbReference>
<evidence type="ECO:0000313" key="5">
    <source>
        <dbReference type="Proteomes" id="UP000230154"/>
    </source>
</evidence>
<evidence type="ECO:0000259" key="3">
    <source>
        <dbReference type="Pfam" id="PF05193"/>
    </source>
</evidence>
<evidence type="ECO:0008006" key="6">
    <source>
        <dbReference type="Google" id="ProtNLM"/>
    </source>
</evidence>
<dbReference type="InterPro" id="IPR011765">
    <property type="entry name" value="Pept_M16_N"/>
</dbReference>
<dbReference type="Proteomes" id="UP000230154">
    <property type="component" value="Unassembled WGS sequence"/>
</dbReference>
<feature type="domain" description="Peptidase M16 C-terminal" evidence="3">
    <location>
        <begin position="168"/>
        <end position="344"/>
    </location>
</feature>
<name>A0A2H0TQQ6_9BACT</name>
<dbReference type="InterPro" id="IPR007863">
    <property type="entry name" value="Peptidase_M16_C"/>
</dbReference>
<evidence type="ECO:0000259" key="2">
    <source>
        <dbReference type="Pfam" id="PF00675"/>
    </source>
</evidence>
<protein>
    <recommendedName>
        <fullName evidence="6">Peptidase M16</fullName>
    </recommendedName>
</protein>
<sequence length="420" mass="47756">MYKQYTLPNKVSVVLVPQADTQSITTLVMYPVGSRYEPQKLRGVSHYIEHIMFKGTQKRKSTFVLTREIDRLGAQYNAFTGKEYTGYYIKVGKDYAKTAVDILSDMLFHSLFDPKEMEREKGPIVEELKMYRDNPLMNIDNIFEELLFDGSPLGRDIGGTDTHVMSYQRADVLAYKKKYYDPSNMTVVMAGAVDEKTEELILAHFGAEPSKEKVSRSYKPSCFGSPAREDRLTVQHKSTDQAQMMIGYPGLSYADEEYLPAADVMNTILGGSMSSRLFIQIRERRGLAYTVRSGSDHFRDTGYVYVRAAVDPKNINKTISVIQSEIKKMVEKSVTARELSDAKTHIRGALTLDMEDSSSQANWFAKEALFYPRIATPDQYLERVDGVTQAEVQKIAKRLFKPSEMRIAIIGNVKKQDVFF</sequence>
<evidence type="ECO:0000313" key="4">
    <source>
        <dbReference type="EMBL" id="PIR74478.1"/>
    </source>
</evidence>
<organism evidence="4 5">
    <name type="scientific">Candidatus Magasanikbacteria bacterium CG10_big_fil_rev_8_21_14_0_10_47_10</name>
    <dbReference type="NCBI Taxonomy" id="1974652"/>
    <lineage>
        <taxon>Bacteria</taxon>
        <taxon>Candidatus Magasanikiibacteriota</taxon>
    </lineage>
</organism>
<reference evidence="5" key="1">
    <citation type="submission" date="2017-09" db="EMBL/GenBank/DDBJ databases">
        <title>Depth-based differentiation of microbial function through sediment-hosted aquifers and enrichment of novel symbionts in the deep terrestrial subsurface.</title>
        <authorList>
            <person name="Probst A.J."/>
            <person name="Ladd B."/>
            <person name="Jarett J.K."/>
            <person name="Geller-Mcgrath D.E."/>
            <person name="Sieber C.M.K."/>
            <person name="Emerson J.B."/>
            <person name="Anantharaman K."/>
            <person name="Thomas B.C."/>
            <person name="Malmstrom R."/>
            <person name="Stieglmeier M."/>
            <person name="Klingl A."/>
            <person name="Woyke T."/>
            <person name="Ryan C.M."/>
            <person name="Banfield J.F."/>
        </authorList>
    </citation>
    <scope>NUCLEOTIDE SEQUENCE [LARGE SCALE GENOMIC DNA]</scope>
</reference>
<dbReference type="Gene3D" id="3.30.830.10">
    <property type="entry name" value="Metalloenzyme, LuxS/M16 peptidase-like"/>
    <property type="match status" value="2"/>
</dbReference>
<dbReference type="Pfam" id="PF05193">
    <property type="entry name" value="Peptidase_M16_C"/>
    <property type="match status" value="1"/>
</dbReference>